<dbReference type="InterPro" id="IPR028082">
    <property type="entry name" value="Peripla_BP_I"/>
</dbReference>
<dbReference type="InterPro" id="IPR000524">
    <property type="entry name" value="Tscrpt_reg_HTH_GntR"/>
</dbReference>
<dbReference type="InterPro" id="IPR046335">
    <property type="entry name" value="LacI/GalR-like_sensor"/>
</dbReference>
<reference evidence="6 7" key="1">
    <citation type="submission" date="2019-02" db="EMBL/GenBank/DDBJ databases">
        <title>Complete Genome Sequence and Methylome Analysis of free living Spirochaetas.</title>
        <authorList>
            <person name="Fomenkov A."/>
            <person name="Dubinina G."/>
            <person name="Leshcheva N."/>
            <person name="Mikheeva N."/>
            <person name="Grabovich M."/>
            <person name="Vincze T."/>
            <person name="Roberts R.J."/>
        </authorList>
    </citation>
    <scope>NUCLEOTIDE SEQUENCE [LARGE SCALE GENOMIC DNA]</scope>
    <source>
        <strain evidence="6 7">K2</strain>
    </source>
</reference>
<dbReference type="RefSeq" id="WP_149484811.1">
    <property type="nucleotide sequence ID" value="NZ_CP036150.1"/>
</dbReference>
<evidence type="ECO:0000256" key="4">
    <source>
        <dbReference type="ARBA" id="ARBA00023163"/>
    </source>
</evidence>
<dbReference type="EMBL" id="CP036150">
    <property type="protein sequence ID" value="QEN06728.1"/>
    <property type="molecule type" value="Genomic_DNA"/>
</dbReference>
<keyword evidence="1" id="KW-0678">Repressor</keyword>
<keyword evidence="2" id="KW-0805">Transcription regulation</keyword>
<feature type="domain" description="HTH gntR-type" evidence="5">
    <location>
        <begin position="7"/>
        <end position="75"/>
    </location>
</feature>
<organism evidence="6 7">
    <name type="scientific">Oceanispirochaeta crateris</name>
    <dbReference type="NCBI Taxonomy" id="2518645"/>
    <lineage>
        <taxon>Bacteria</taxon>
        <taxon>Pseudomonadati</taxon>
        <taxon>Spirochaetota</taxon>
        <taxon>Spirochaetia</taxon>
        <taxon>Spirochaetales</taxon>
        <taxon>Spirochaetaceae</taxon>
        <taxon>Oceanispirochaeta</taxon>
    </lineage>
</organism>
<keyword evidence="7" id="KW-1185">Reference proteome</keyword>
<dbReference type="PANTHER" id="PTHR30146:SF95">
    <property type="entry name" value="RIBOSE OPERON REPRESSOR"/>
    <property type="match status" value="1"/>
</dbReference>
<dbReference type="KEGG" id="ock:EXM22_01495"/>
<proteinExistence type="predicted"/>
<dbReference type="CDD" id="cd06267">
    <property type="entry name" value="PBP1_LacI_sugar_binding-like"/>
    <property type="match status" value="1"/>
</dbReference>
<evidence type="ECO:0000259" key="5">
    <source>
        <dbReference type="PROSITE" id="PS50949"/>
    </source>
</evidence>
<dbReference type="OrthoDB" id="9815017at2"/>
<keyword evidence="4" id="KW-0804">Transcription</keyword>
<dbReference type="Proteomes" id="UP000324209">
    <property type="component" value="Chromosome"/>
</dbReference>
<dbReference type="Pfam" id="PF00392">
    <property type="entry name" value="GntR"/>
    <property type="match status" value="1"/>
</dbReference>
<dbReference type="Gene3D" id="1.10.10.10">
    <property type="entry name" value="Winged helix-like DNA-binding domain superfamily/Winged helix DNA-binding domain"/>
    <property type="match status" value="1"/>
</dbReference>
<dbReference type="InterPro" id="IPR036388">
    <property type="entry name" value="WH-like_DNA-bd_sf"/>
</dbReference>
<dbReference type="CDD" id="cd07377">
    <property type="entry name" value="WHTH_GntR"/>
    <property type="match status" value="1"/>
</dbReference>
<dbReference type="GO" id="GO:0000976">
    <property type="term" value="F:transcription cis-regulatory region binding"/>
    <property type="evidence" value="ECO:0007669"/>
    <property type="project" value="TreeGrafter"/>
</dbReference>
<evidence type="ECO:0000256" key="3">
    <source>
        <dbReference type="ARBA" id="ARBA00023125"/>
    </source>
</evidence>
<dbReference type="PROSITE" id="PS50949">
    <property type="entry name" value="HTH_GNTR"/>
    <property type="match status" value="1"/>
</dbReference>
<dbReference type="PRINTS" id="PR00035">
    <property type="entry name" value="HTHGNTR"/>
</dbReference>
<dbReference type="PANTHER" id="PTHR30146">
    <property type="entry name" value="LACI-RELATED TRANSCRIPTIONAL REPRESSOR"/>
    <property type="match status" value="1"/>
</dbReference>
<dbReference type="Pfam" id="PF13377">
    <property type="entry name" value="Peripla_BP_3"/>
    <property type="match status" value="1"/>
</dbReference>
<dbReference type="SUPFAM" id="SSF46785">
    <property type="entry name" value="Winged helix' DNA-binding domain"/>
    <property type="match status" value="1"/>
</dbReference>
<protein>
    <submittedName>
        <fullName evidence="6">GntR family transcriptional regulator</fullName>
    </submittedName>
</protein>
<evidence type="ECO:0000256" key="1">
    <source>
        <dbReference type="ARBA" id="ARBA00022491"/>
    </source>
</evidence>
<dbReference type="AlphaFoldDB" id="A0A5C1QHB5"/>
<evidence type="ECO:0000256" key="2">
    <source>
        <dbReference type="ARBA" id="ARBA00023015"/>
    </source>
</evidence>
<accession>A0A5C1QHB5</accession>
<gene>
    <name evidence="6" type="ORF">EXM22_01495</name>
</gene>
<name>A0A5C1QHB5_9SPIO</name>
<keyword evidence="3" id="KW-0238">DNA-binding</keyword>
<evidence type="ECO:0000313" key="6">
    <source>
        <dbReference type="EMBL" id="QEN06728.1"/>
    </source>
</evidence>
<dbReference type="Gene3D" id="3.40.50.2300">
    <property type="match status" value="2"/>
</dbReference>
<dbReference type="SMART" id="SM00345">
    <property type="entry name" value="HTH_GNTR"/>
    <property type="match status" value="1"/>
</dbReference>
<dbReference type="GO" id="GO:0003700">
    <property type="term" value="F:DNA-binding transcription factor activity"/>
    <property type="evidence" value="ECO:0007669"/>
    <property type="project" value="InterPro"/>
</dbReference>
<dbReference type="SUPFAM" id="SSF53822">
    <property type="entry name" value="Periplasmic binding protein-like I"/>
    <property type="match status" value="1"/>
</dbReference>
<sequence>MNQNIREPLYLKIYKDFLDRIDRGDFKNNDKIPTEVELSESYNVSRITTRKALNMLSEQGIVNRVPGLGSFISEDGVEKTINQKIDQHSKTKRIGFIISGIQDSFGHTLLSTLEDLLYAKWFSLLLGISDQNAEKESRLLKSFIEQKVDGIIISPVDDENFSTEILSLVMKKFPIVLVDRYLRDLGNCSNVVSDNEKATFTAVNYLFEHNHKNIAVFSRKINSTSTLTERYNGVINAYAERGLPVNKNYWYTSFKKVEYYSKNLFVHNIELIKEFLTQNREITAVVTMEYLFTQYLISAISEMGLSIPDDISLVGFDGPGYSVENTPALTYVMQDEAKIAQEVFSLLMKAMKGVEKSEKILVPCTFIEGTSVRSI</sequence>
<dbReference type="InterPro" id="IPR036390">
    <property type="entry name" value="WH_DNA-bd_sf"/>
</dbReference>
<evidence type="ECO:0000313" key="7">
    <source>
        <dbReference type="Proteomes" id="UP000324209"/>
    </source>
</evidence>